<gene>
    <name evidence="1" type="ordered locus">SCATT_p02370</name>
</gene>
<accession>G8XEX9</accession>
<dbReference type="PATRIC" id="fig|1003195.29.peg.6035"/>
<dbReference type="EMBL" id="CP003229">
    <property type="protein sequence ID" value="AEW98430.1"/>
    <property type="molecule type" value="Genomic_DNA"/>
</dbReference>
<name>G8XEX9_STREN</name>
<evidence type="ECO:0000313" key="1">
    <source>
        <dbReference type="EMBL" id="AEW98430.1"/>
    </source>
</evidence>
<dbReference type="HOGENOM" id="CLU_3205674_0_0_11"/>
<protein>
    <submittedName>
        <fullName evidence="1">Uncharacterized protein</fullName>
    </submittedName>
</protein>
<evidence type="ECO:0000313" key="2">
    <source>
        <dbReference type="Proteomes" id="UP000007842"/>
    </source>
</evidence>
<keyword evidence="1" id="KW-0614">Plasmid</keyword>
<geneLocation type="plasmid" evidence="1 2">
    <name>pSCATT</name>
</geneLocation>
<dbReference type="AlphaFoldDB" id="G8XEX9"/>
<reference evidence="2" key="1">
    <citation type="submission" date="2011-12" db="EMBL/GenBank/DDBJ databases">
        <title>Complete genome sequence of Streptomyces cattleya strain DSM 46488.</title>
        <authorList>
            <person name="Ou H.-Y."/>
            <person name="Li P."/>
            <person name="Zhao C."/>
            <person name="O'Hagan D."/>
            <person name="Deng Z."/>
        </authorList>
    </citation>
    <scope>NUCLEOTIDE SEQUENCE [LARGE SCALE GENOMIC DNA]</scope>
    <source>
        <strain evidence="2">ATCC 35852 / DSM 46488 / JCM 4925 / NBRC 14057 / NRRL 8057</strain>
        <plasmid evidence="2">Plasmid pSCATT</plasmid>
    </source>
</reference>
<dbReference type="KEGG" id="scy:SCATT_p02370"/>
<sequence length="45" mass="5137">MGTGRPDGIQRRAGPCGMADRAVKVRETPYVRPLLTRIPYRRDRP</sequence>
<organism evidence="1 2">
    <name type="scientific">Streptantibioticus cattleyicolor (strain ATCC 35852 / DSM 46488 / JCM 4925 / NBRC 14057 / NRRL 8057)</name>
    <name type="common">Streptomyces cattleya</name>
    <dbReference type="NCBI Taxonomy" id="1003195"/>
    <lineage>
        <taxon>Bacteria</taxon>
        <taxon>Bacillati</taxon>
        <taxon>Actinomycetota</taxon>
        <taxon>Actinomycetes</taxon>
        <taxon>Kitasatosporales</taxon>
        <taxon>Streptomycetaceae</taxon>
        <taxon>Streptantibioticus</taxon>
    </lineage>
</organism>
<proteinExistence type="predicted"/>
<dbReference type="Proteomes" id="UP000007842">
    <property type="component" value="Plasmid pSCATT"/>
</dbReference>
<keyword evidence="2" id="KW-1185">Reference proteome</keyword>